<proteinExistence type="predicted"/>
<evidence type="ECO:0000313" key="3">
    <source>
        <dbReference type="Proteomes" id="UP000187609"/>
    </source>
</evidence>
<feature type="compositionally biased region" description="Basic and acidic residues" evidence="1">
    <location>
        <begin position="40"/>
        <end position="50"/>
    </location>
</feature>
<accession>A0A1J6JB18</accession>
<feature type="region of interest" description="Disordered" evidence="1">
    <location>
        <begin position="17"/>
        <end position="72"/>
    </location>
</feature>
<sequence>FENGILHVKQPKLITSTLKNDKELPASEAENTPAKRQKTSLRDEFTKQDNADINNSAKEPAKEEQNNTMSKQKLKILQKNHQQIKIVQVVLTVNMNMNQQMIRPMMKRPEMLAVWLQNLRSQGKW</sequence>
<gene>
    <name evidence="2" type="ORF">A4A49_63274</name>
</gene>
<reference evidence="2" key="1">
    <citation type="submission" date="2016-11" db="EMBL/GenBank/DDBJ databases">
        <title>The genome of Nicotiana attenuata.</title>
        <authorList>
            <person name="Xu S."/>
            <person name="Brockmoeller T."/>
            <person name="Gaquerel E."/>
            <person name="Navarro A."/>
            <person name="Kuhl H."/>
            <person name="Gase K."/>
            <person name="Ling Z."/>
            <person name="Zhou W."/>
            <person name="Kreitzer C."/>
            <person name="Stanke M."/>
            <person name="Tang H."/>
            <person name="Lyons E."/>
            <person name="Pandey P."/>
            <person name="Pandey S.P."/>
            <person name="Timmermann B."/>
            <person name="Baldwin I.T."/>
        </authorList>
    </citation>
    <scope>NUCLEOTIDE SEQUENCE [LARGE SCALE GENOMIC DNA]</scope>
    <source>
        <strain evidence="2">UT</strain>
    </source>
</reference>
<evidence type="ECO:0000313" key="2">
    <source>
        <dbReference type="EMBL" id="OIT08027.1"/>
    </source>
</evidence>
<organism evidence="2 3">
    <name type="scientific">Nicotiana attenuata</name>
    <name type="common">Coyote tobacco</name>
    <dbReference type="NCBI Taxonomy" id="49451"/>
    <lineage>
        <taxon>Eukaryota</taxon>
        <taxon>Viridiplantae</taxon>
        <taxon>Streptophyta</taxon>
        <taxon>Embryophyta</taxon>
        <taxon>Tracheophyta</taxon>
        <taxon>Spermatophyta</taxon>
        <taxon>Magnoliopsida</taxon>
        <taxon>eudicotyledons</taxon>
        <taxon>Gunneridae</taxon>
        <taxon>Pentapetalae</taxon>
        <taxon>asterids</taxon>
        <taxon>lamiids</taxon>
        <taxon>Solanales</taxon>
        <taxon>Solanaceae</taxon>
        <taxon>Nicotianoideae</taxon>
        <taxon>Nicotianeae</taxon>
        <taxon>Nicotiana</taxon>
    </lineage>
</organism>
<feature type="non-terminal residue" evidence="2">
    <location>
        <position position="1"/>
    </location>
</feature>
<dbReference type="EMBL" id="MJEQ01037183">
    <property type="protein sequence ID" value="OIT08027.1"/>
    <property type="molecule type" value="Genomic_DNA"/>
</dbReference>
<comment type="caution">
    <text evidence="2">The sequence shown here is derived from an EMBL/GenBank/DDBJ whole genome shotgun (WGS) entry which is preliminary data.</text>
</comment>
<name>A0A1J6JB18_NICAT</name>
<evidence type="ECO:0000256" key="1">
    <source>
        <dbReference type="SAM" id="MobiDB-lite"/>
    </source>
</evidence>
<keyword evidence="3" id="KW-1185">Reference proteome</keyword>
<dbReference type="Gramene" id="OIT08027">
    <property type="protein sequence ID" value="OIT08027"/>
    <property type="gene ID" value="A4A49_63274"/>
</dbReference>
<dbReference type="Proteomes" id="UP000187609">
    <property type="component" value="Unassembled WGS sequence"/>
</dbReference>
<protein>
    <submittedName>
        <fullName evidence="2">Uncharacterized protein</fullName>
    </submittedName>
</protein>
<dbReference type="AlphaFoldDB" id="A0A1J6JB18"/>